<gene>
    <name evidence="1" type="ORF">A4U43_C02F12040</name>
</gene>
<reference evidence="2" key="1">
    <citation type="journal article" date="2017" name="Nat. Commun.">
        <title>The asparagus genome sheds light on the origin and evolution of a young Y chromosome.</title>
        <authorList>
            <person name="Harkess A."/>
            <person name="Zhou J."/>
            <person name="Xu C."/>
            <person name="Bowers J.E."/>
            <person name="Van der Hulst R."/>
            <person name="Ayyampalayam S."/>
            <person name="Mercati F."/>
            <person name="Riccardi P."/>
            <person name="McKain M.R."/>
            <person name="Kakrana A."/>
            <person name="Tang H."/>
            <person name="Ray J."/>
            <person name="Groenendijk J."/>
            <person name="Arikit S."/>
            <person name="Mathioni S.M."/>
            <person name="Nakano M."/>
            <person name="Shan H."/>
            <person name="Telgmann-Rauber A."/>
            <person name="Kanno A."/>
            <person name="Yue Z."/>
            <person name="Chen H."/>
            <person name="Li W."/>
            <person name="Chen Y."/>
            <person name="Xu X."/>
            <person name="Zhang Y."/>
            <person name="Luo S."/>
            <person name="Chen H."/>
            <person name="Gao J."/>
            <person name="Mao Z."/>
            <person name="Pires J.C."/>
            <person name="Luo M."/>
            <person name="Kudrna D."/>
            <person name="Wing R.A."/>
            <person name="Meyers B.C."/>
            <person name="Yi K."/>
            <person name="Kong H."/>
            <person name="Lavrijsen P."/>
            <person name="Sunseri F."/>
            <person name="Falavigna A."/>
            <person name="Ye Y."/>
            <person name="Leebens-Mack J.H."/>
            <person name="Chen G."/>
        </authorList>
    </citation>
    <scope>NUCLEOTIDE SEQUENCE [LARGE SCALE GENOMIC DNA]</scope>
    <source>
        <strain evidence="2">cv. DH0086</strain>
    </source>
</reference>
<keyword evidence="2" id="KW-1185">Reference proteome</keyword>
<dbReference type="AlphaFoldDB" id="A0A5P1FHU2"/>
<dbReference type="Gramene" id="ONK77898">
    <property type="protein sequence ID" value="ONK77898"/>
    <property type="gene ID" value="A4U43_C02F12040"/>
</dbReference>
<organism evidence="1 2">
    <name type="scientific">Asparagus officinalis</name>
    <name type="common">Garden asparagus</name>
    <dbReference type="NCBI Taxonomy" id="4686"/>
    <lineage>
        <taxon>Eukaryota</taxon>
        <taxon>Viridiplantae</taxon>
        <taxon>Streptophyta</taxon>
        <taxon>Embryophyta</taxon>
        <taxon>Tracheophyta</taxon>
        <taxon>Spermatophyta</taxon>
        <taxon>Magnoliopsida</taxon>
        <taxon>Liliopsida</taxon>
        <taxon>Asparagales</taxon>
        <taxon>Asparagaceae</taxon>
        <taxon>Asparagoideae</taxon>
        <taxon>Asparagus</taxon>
    </lineage>
</organism>
<protein>
    <submittedName>
        <fullName evidence="1">Uncharacterized protein</fullName>
    </submittedName>
</protein>
<accession>A0A5P1FHU2</accession>
<evidence type="ECO:0000313" key="1">
    <source>
        <dbReference type="EMBL" id="ONK77898.1"/>
    </source>
</evidence>
<evidence type="ECO:0000313" key="2">
    <source>
        <dbReference type="Proteomes" id="UP000243459"/>
    </source>
</evidence>
<sequence length="71" mass="7861">MPTRNLITKNPKSTAIEELLRSPDRPPAHIIRVIEGFKTVVFHSKFDSWPQTTDIAISEDGRGKVAGNTAC</sequence>
<name>A0A5P1FHU2_ASPOF</name>
<dbReference type="EMBL" id="CM007382">
    <property type="protein sequence ID" value="ONK77898.1"/>
    <property type="molecule type" value="Genomic_DNA"/>
</dbReference>
<proteinExistence type="predicted"/>
<dbReference type="Proteomes" id="UP000243459">
    <property type="component" value="Chromosome 2"/>
</dbReference>